<evidence type="ECO:0000313" key="2">
    <source>
        <dbReference type="EnsemblPlants" id="OB09G13420.1"/>
    </source>
</evidence>
<dbReference type="HOGENOM" id="CLU_500972_0_0_1"/>
<feature type="region of interest" description="Disordered" evidence="1">
    <location>
        <begin position="508"/>
        <end position="544"/>
    </location>
</feature>
<dbReference type="OMA" id="ENEATHE"/>
<feature type="compositionally biased region" description="Acidic residues" evidence="1">
    <location>
        <begin position="511"/>
        <end position="544"/>
    </location>
</feature>
<dbReference type="Proteomes" id="UP000006038">
    <property type="component" value="Chromosome 9"/>
</dbReference>
<organism evidence="2">
    <name type="scientific">Oryza brachyantha</name>
    <name type="common">malo sina</name>
    <dbReference type="NCBI Taxonomy" id="4533"/>
    <lineage>
        <taxon>Eukaryota</taxon>
        <taxon>Viridiplantae</taxon>
        <taxon>Streptophyta</taxon>
        <taxon>Embryophyta</taxon>
        <taxon>Tracheophyta</taxon>
        <taxon>Spermatophyta</taxon>
        <taxon>Magnoliopsida</taxon>
        <taxon>Liliopsida</taxon>
        <taxon>Poales</taxon>
        <taxon>Poaceae</taxon>
        <taxon>BOP clade</taxon>
        <taxon>Oryzoideae</taxon>
        <taxon>Oryzeae</taxon>
        <taxon>Oryzinae</taxon>
        <taxon>Oryza</taxon>
    </lineage>
</organism>
<protein>
    <recommendedName>
        <fullName evidence="4">DUF4216 domain-containing protein</fullName>
    </recommendedName>
</protein>
<keyword evidence="3" id="KW-1185">Reference proteome</keyword>
<proteinExistence type="predicted"/>
<evidence type="ECO:0000313" key="3">
    <source>
        <dbReference type="Proteomes" id="UP000006038"/>
    </source>
</evidence>
<evidence type="ECO:0008006" key="4">
    <source>
        <dbReference type="Google" id="ProtNLM"/>
    </source>
</evidence>
<accession>J3MWG3</accession>
<dbReference type="Gramene" id="OB09G13420.1">
    <property type="protein sequence ID" value="OB09G13420.1"/>
    <property type="gene ID" value="OB09G13420"/>
</dbReference>
<reference evidence="2" key="2">
    <citation type="submission" date="2013-04" db="UniProtKB">
        <authorList>
            <consortium name="EnsemblPlants"/>
        </authorList>
    </citation>
    <scope>IDENTIFICATION</scope>
</reference>
<dbReference type="eggNOG" id="ENOG502QWJJ">
    <property type="taxonomic scope" value="Eukaryota"/>
</dbReference>
<evidence type="ECO:0000256" key="1">
    <source>
        <dbReference type="SAM" id="MobiDB-lite"/>
    </source>
</evidence>
<dbReference type="PANTHER" id="PTHR48258">
    <property type="entry name" value="DUF4218 DOMAIN-CONTAINING PROTEIN-RELATED"/>
    <property type="match status" value="1"/>
</dbReference>
<dbReference type="PANTHER" id="PTHR48258:SF7">
    <property type="entry name" value="DUF4216 DOMAIN-CONTAINING PROTEIN"/>
    <property type="match status" value="1"/>
</dbReference>
<dbReference type="EnsemblPlants" id="OB09G13420.1">
    <property type="protein sequence ID" value="OB09G13420.1"/>
    <property type="gene ID" value="OB09G13420"/>
</dbReference>
<dbReference type="AlphaFoldDB" id="J3MWG3"/>
<reference evidence="2" key="1">
    <citation type="journal article" date="2013" name="Nat. Commun.">
        <title>Whole-genome sequencing of Oryza brachyantha reveals mechanisms underlying Oryza genome evolution.</title>
        <authorList>
            <person name="Chen J."/>
            <person name="Huang Q."/>
            <person name="Gao D."/>
            <person name="Wang J."/>
            <person name="Lang Y."/>
            <person name="Liu T."/>
            <person name="Li B."/>
            <person name="Bai Z."/>
            <person name="Luis Goicoechea J."/>
            <person name="Liang C."/>
            <person name="Chen C."/>
            <person name="Zhang W."/>
            <person name="Sun S."/>
            <person name="Liao Y."/>
            <person name="Zhang X."/>
            <person name="Yang L."/>
            <person name="Song C."/>
            <person name="Wang M."/>
            <person name="Shi J."/>
            <person name="Liu G."/>
            <person name="Liu J."/>
            <person name="Zhou H."/>
            <person name="Zhou W."/>
            <person name="Yu Q."/>
            <person name="An N."/>
            <person name="Chen Y."/>
            <person name="Cai Q."/>
            <person name="Wang B."/>
            <person name="Liu B."/>
            <person name="Min J."/>
            <person name="Huang Y."/>
            <person name="Wu H."/>
            <person name="Li Z."/>
            <person name="Zhang Y."/>
            <person name="Yin Y."/>
            <person name="Song W."/>
            <person name="Jiang J."/>
            <person name="Jackson S.A."/>
            <person name="Wing R.A."/>
            <person name="Wang J."/>
            <person name="Chen M."/>
        </authorList>
    </citation>
    <scope>NUCLEOTIDE SEQUENCE [LARGE SCALE GENOMIC DNA]</scope>
    <source>
        <strain evidence="2">cv. IRGC 101232</strain>
    </source>
</reference>
<name>J3MWG3_ORYBR</name>
<sequence>MEKPFLIVMKIQINAGIANNESAYNTIPNAHQNMGNSTVTNEETGNFQKLINDAEQELYHGCDTFSILSFIVQMLNIKCLYDLSGNAMNALFEVNMLKLNHALFVEFQDGKIMDRIELNVCDSIVGTLLNWEGKTKDNIKSRFDLEVMKIRPQLRAPPTGDGKYLFRPACYAMTLAEKKAFCEFLREIKVPHGYSSKISHYADATNAKISGMKCHDCHMFLDRYLLLSIRGVLPANVCETIIELCNFFREICSQKLDIEIVKELTTIIELCNKILKLLLLSIFATVGRPLLGNKYCQMAMDELEKARIYVLKNCQEISEYAIIHKDELSIQSNKGVEKRHEKEFFAWFKNHILELYSKESPTITEELFALARGPDARVNHFTSYMINGWRFNTEDRDMLIQSQNSGVFVKGDEVSGAEQVYYVKDTRDPNWFVVVKTKPCDLYDFPPEEEEENDPTLLNRYNSEACQESELITTASNSITDHDGDDHIILSKNGAECESIKAKIATCSEGDIFEDEEEEHSESDGAEYIDTDNETGIQSEEDDS</sequence>